<sequence length="46" mass="5317">MLLPSNLKEISICICNQMVLEPMRNSLPHKKLSGAIMLEWWISMCI</sequence>
<dbReference type="AlphaFoldDB" id="A0A2P2PYJ7"/>
<protein>
    <submittedName>
        <fullName evidence="1">Uncharacterized protein</fullName>
    </submittedName>
</protein>
<name>A0A2P2PYJ7_RHIMU</name>
<proteinExistence type="predicted"/>
<dbReference type="EMBL" id="GGEC01079286">
    <property type="protein sequence ID" value="MBX59770.1"/>
    <property type="molecule type" value="Transcribed_RNA"/>
</dbReference>
<organism evidence="1">
    <name type="scientific">Rhizophora mucronata</name>
    <name type="common">Asiatic mangrove</name>
    <dbReference type="NCBI Taxonomy" id="61149"/>
    <lineage>
        <taxon>Eukaryota</taxon>
        <taxon>Viridiplantae</taxon>
        <taxon>Streptophyta</taxon>
        <taxon>Embryophyta</taxon>
        <taxon>Tracheophyta</taxon>
        <taxon>Spermatophyta</taxon>
        <taxon>Magnoliopsida</taxon>
        <taxon>eudicotyledons</taxon>
        <taxon>Gunneridae</taxon>
        <taxon>Pentapetalae</taxon>
        <taxon>rosids</taxon>
        <taxon>fabids</taxon>
        <taxon>Malpighiales</taxon>
        <taxon>Rhizophoraceae</taxon>
        <taxon>Rhizophora</taxon>
    </lineage>
</organism>
<reference evidence="1" key="1">
    <citation type="submission" date="2018-02" db="EMBL/GenBank/DDBJ databases">
        <title>Rhizophora mucronata_Transcriptome.</title>
        <authorList>
            <person name="Meera S.P."/>
            <person name="Sreeshan A."/>
            <person name="Augustine A."/>
        </authorList>
    </citation>
    <scope>NUCLEOTIDE SEQUENCE</scope>
    <source>
        <tissue evidence="1">Leaf</tissue>
    </source>
</reference>
<evidence type="ECO:0000313" key="1">
    <source>
        <dbReference type="EMBL" id="MBX59770.1"/>
    </source>
</evidence>
<accession>A0A2P2PYJ7</accession>